<dbReference type="SUPFAM" id="SSF48452">
    <property type="entry name" value="TPR-like"/>
    <property type="match status" value="1"/>
</dbReference>
<protein>
    <submittedName>
        <fullName evidence="1">Uncharacterized protein</fullName>
    </submittedName>
</protein>
<accession>A0A1G4ERH1</accession>
<proteinExistence type="predicted"/>
<dbReference type="RefSeq" id="WP_088099794.1">
    <property type="nucleotide sequence ID" value="NZ_FMAK01000079.1"/>
</dbReference>
<reference evidence="1 2" key="1">
    <citation type="submission" date="2016-08" db="EMBL/GenBank/DDBJ databases">
        <authorList>
            <person name="Seilhamer J.J."/>
        </authorList>
    </citation>
    <scope>NUCLEOTIDE SEQUENCE [LARGE SCALE GENOMIC DNA]</scope>
    <source>
        <strain evidence="1 2">SDA_GO95</strain>
    </source>
</reference>
<evidence type="ECO:0000313" key="1">
    <source>
        <dbReference type="EMBL" id="SCB71535.1"/>
    </source>
</evidence>
<dbReference type="AlphaFoldDB" id="A0A1G4ERH1"/>
<dbReference type="Pfam" id="PF18801">
    <property type="entry name" value="RapH_N"/>
    <property type="match status" value="1"/>
</dbReference>
<dbReference type="EMBL" id="FMAK01000079">
    <property type="protein sequence ID" value="SCB71535.1"/>
    <property type="molecule type" value="Genomic_DNA"/>
</dbReference>
<sequence>MNIQLKGNEQLTELLNEWYLQIRARNRENSIRLKKEIEQQFHNLTGDQNLLFYYSLLDFRFNYLLNNLNISKKSFDKIEAFQTPPDSDDFLAYYYHFFKAIHSKSVGLYNLAEEHYNEAEKLLIYIPDELEKAEFYYNLAVFHYHIYQSLLANKYVTIAKDIFLKNTDCEIKIAYCDNLSGLACTHLKEYKLAEEYFISAIDQFSKFGNDRDVLIGRQNIGFMYAEQKQSVLAIRYLSEVNEKMVDNYKALIVEAKQRMNLNETDIALELIEKGLEISNKLELTEYQYRFNITKELCTDNPTEHLEKEILAGMDYFKSENLWEYVQEYSELLAVKFHAEKKFEKASMYFYLSYEAKEQVLEKEALK</sequence>
<organism evidence="1 2">
    <name type="scientific">Bacillus mycoides</name>
    <dbReference type="NCBI Taxonomy" id="1405"/>
    <lineage>
        <taxon>Bacteria</taxon>
        <taxon>Bacillati</taxon>
        <taxon>Bacillota</taxon>
        <taxon>Bacilli</taxon>
        <taxon>Bacillales</taxon>
        <taxon>Bacillaceae</taxon>
        <taxon>Bacillus</taxon>
        <taxon>Bacillus cereus group</taxon>
    </lineage>
</organism>
<dbReference type="Proteomes" id="UP000195696">
    <property type="component" value="Unassembled WGS sequence"/>
</dbReference>
<gene>
    <name evidence="1" type="ORF">BWGO95_05781</name>
</gene>
<dbReference type="InterPro" id="IPR011990">
    <property type="entry name" value="TPR-like_helical_dom_sf"/>
</dbReference>
<evidence type="ECO:0000313" key="2">
    <source>
        <dbReference type="Proteomes" id="UP000195696"/>
    </source>
</evidence>
<name>A0A1G4ERH1_BACMY</name>
<dbReference type="Gene3D" id="1.25.40.10">
    <property type="entry name" value="Tetratricopeptide repeat domain"/>
    <property type="match status" value="1"/>
</dbReference>